<dbReference type="STRING" id="149040.A0A194WUE3"/>
<evidence type="ECO:0000313" key="3">
    <source>
        <dbReference type="Proteomes" id="UP000070700"/>
    </source>
</evidence>
<dbReference type="Pfam" id="PF04185">
    <property type="entry name" value="Phosphoesterase"/>
    <property type="match status" value="1"/>
</dbReference>
<protein>
    <submittedName>
        <fullName evidence="2">Uncharacterized protein</fullName>
    </submittedName>
</protein>
<dbReference type="Proteomes" id="UP000070700">
    <property type="component" value="Unassembled WGS sequence"/>
</dbReference>
<dbReference type="PANTHER" id="PTHR31956:SF1">
    <property type="entry name" value="NON-SPECIFIC PHOSPHOLIPASE C1"/>
    <property type="match status" value="1"/>
</dbReference>
<evidence type="ECO:0000256" key="1">
    <source>
        <dbReference type="ARBA" id="ARBA00022801"/>
    </source>
</evidence>
<dbReference type="InterPro" id="IPR017850">
    <property type="entry name" value="Alkaline_phosphatase_core_sf"/>
</dbReference>
<dbReference type="InParanoid" id="A0A194WUE3"/>
<reference evidence="2 3" key="1">
    <citation type="submission" date="2015-10" db="EMBL/GenBank/DDBJ databases">
        <title>Full genome of DAOMC 229536 Phialocephala scopiformis, a fungal endophyte of spruce producing the potent anti-insectan compound rugulosin.</title>
        <authorList>
            <consortium name="DOE Joint Genome Institute"/>
            <person name="Walker A.K."/>
            <person name="Frasz S.L."/>
            <person name="Seifert K.A."/>
            <person name="Miller J.D."/>
            <person name="Mondo S.J."/>
            <person name="Labutti K."/>
            <person name="Lipzen A."/>
            <person name="Dockter R."/>
            <person name="Kennedy M."/>
            <person name="Grigoriev I.V."/>
            <person name="Spatafora J.W."/>
        </authorList>
    </citation>
    <scope>NUCLEOTIDE SEQUENCE [LARGE SCALE GENOMIC DNA]</scope>
    <source>
        <strain evidence="2 3">CBS 120377</strain>
    </source>
</reference>
<dbReference type="GeneID" id="28830155"/>
<keyword evidence="3" id="KW-1185">Reference proteome</keyword>
<dbReference type="EMBL" id="KQ947426">
    <property type="protein sequence ID" value="KUJ11580.1"/>
    <property type="molecule type" value="Genomic_DNA"/>
</dbReference>
<dbReference type="AlphaFoldDB" id="A0A194WUE3"/>
<dbReference type="InterPro" id="IPR007312">
    <property type="entry name" value="Phosphoesterase"/>
</dbReference>
<dbReference type="PANTHER" id="PTHR31956">
    <property type="entry name" value="NON-SPECIFIC PHOSPHOLIPASE C4-RELATED"/>
    <property type="match status" value="1"/>
</dbReference>
<dbReference type="RefSeq" id="XP_018065935.1">
    <property type="nucleotide sequence ID" value="XM_018220429.1"/>
</dbReference>
<keyword evidence="1" id="KW-0378">Hydrolase</keyword>
<proteinExistence type="predicted"/>
<evidence type="ECO:0000313" key="2">
    <source>
        <dbReference type="EMBL" id="KUJ11580.1"/>
    </source>
</evidence>
<name>A0A194WUE3_MOLSC</name>
<dbReference type="KEGG" id="psco:LY89DRAFT_739008"/>
<dbReference type="GO" id="GO:0042578">
    <property type="term" value="F:phosphoric ester hydrolase activity"/>
    <property type="evidence" value="ECO:0007669"/>
    <property type="project" value="UniProtKB-ARBA"/>
</dbReference>
<gene>
    <name evidence="2" type="ORF">LY89DRAFT_739008</name>
</gene>
<organism evidence="2 3">
    <name type="scientific">Mollisia scopiformis</name>
    <name type="common">Conifer needle endophyte fungus</name>
    <name type="synonym">Phialocephala scopiformis</name>
    <dbReference type="NCBI Taxonomy" id="149040"/>
    <lineage>
        <taxon>Eukaryota</taxon>
        <taxon>Fungi</taxon>
        <taxon>Dikarya</taxon>
        <taxon>Ascomycota</taxon>
        <taxon>Pezizomycotina</taxon>
        <taxon>Leotiomycetes</taxon>
        <taxon>Helotiales</taxon>
        <taxon>Mollisiaceae</taxon>
        <taxon>Mollisia</taxon>
    </lineage>
</organism>
<sequence length="529" mass="58293">MRYTLAAAFMWPWIVIAGSLTDIKHVVFLMQSGRSFDHYFGTMSGVKGIVTPGQSSTEGVPAGSSILPWPASYLGGNWTDVAQCMIGGYDGWSQSHQVWDNGANDDWASANTPNSMAYFTRDDIPTHFGIAEAYTVGDMYQQAVMSSIDPNRVFFFSGSAGIPGGPQQSDEGGPVLQDSAGWPGCGHTDPNLDCWPLKWHPIMKHLQDANVTWQVYQDTPYAHGQQILAGFEDFNITAPGDPMYNRGLAVNESNSFITFIDQAMNGTLPQETLTGKDAGGWFDHVPPTHSPNGTAGEWMQDPYGGAGYTPAGPGQVMFLEKWLQALGYNVTTSEINPWRRQYMSNLINAFDFNNPNYSVPNPPWPATPPNDTVLSSFCGQYPDRNPLIPINETRSSALATEEGFKQVRGNLTEGRYLVFEQNGYALANTGGAEMTTMVATPDHELIVQQWVVEQYEAFVPNFKFYSVVDKRYVENVVIEYLGADVGYSLFCDGLYWGIENNETAGIMQFSSKPAGFNIYSVTYGNSAWT</sequence>
<dbReference type="OrthoDB" id="5135119at2759"/>
<accession>A0A194WUE3</accession>
<dbReference type="Gene3D" id="3.40.720.10">
    <property type="entry name" value="Alkaline Phosphatase, subunit A"/>
    <property type="match status" value="2"/>
</dbReference>